<reference evidence="4 5" key="1">
    <citation type="submission" date="2020-08" db="EMBL/GenBank/DDBJ databases">
        <title>Genomic Encyclopedia of Type Strains, Phase IV (KMG-IV): sequencing the most valuable type-strain genomes for metagenomic binning, comparative biology and taxonomic classification.</title>
        <authorList>
            <person name="Goeker M."/>
        </authorList>
    </citation>
    <scope>NUCLEOTIDE SEQUENCE [LARGE SCALE GENOMIC DNA]</scope>
    <source>
        <strain evidence="4 5">DSM 105481</strain>
    </source>
</reference>
<sequence>MIEHGVKGVEFIVVNTDAQALNLSKAEIKIQIGATLTRGLGPGVNPEIGKKQLKKAKSRSKKH</sequence>
<dbReference type="Gene3D" id="3.40.50.1440">
    <property type="entry name" value="Tubulin/FtsZ, GTPase domain"/>
    <property type="match status" value="1"/>
</dbReference>
<feature type="compositionally biased region" description="Basic residues" evidence="3">
    <location>
        <begin position="51"/>
        <end position="63"/>
    </location>
</feature>
<dbReference type="GO" id="GO:0051301">
    <property type="term" value="P:cell division"/>
    <property type="evidence" value="ECO:0007669"/>
    <property type="project" value="UniProtKB-KW"/>
</dbReference>
<keyword evidence="4" id="KW-0132">Cell division</keyword>
<protein>
    <submittedName>
        <fullName evidence="4">Cell division GTPase FtsZ</fullName>
    </submittedName>
</protein>
<evidence type="ECO:0000256" key="1">
    <source>
        <dbReference type="ARBA" id="ARBA00022741"/>
    </source>
</evidence>
<keyword evidence="4" id="KW-0131">Cell cycle</keyword>
<keyword evidence="2" id="KW-0342">GTP-binding</keyword>
<evidence type="ECO:0000313" key="5">
    <source>
        <dbReference type="Proteomes" id="UP000626697"/>
    </source>
</evidence>
<keyword evidence="5" id="KW-1185">Reference proteome</keyword>
<organism evidence="4 5">
    <name type="scientific">Peribacillus huizhouensis</name>
    <dbReference type="NCBI Taxonomy" id="1501239"/>
    <lineage>
        <taxon>Bacteria</taxon>
        <taxon>Bacillati</taxon>
        <taxon>Bacillota</taxon>
        <taxon>Bacilli</taxon>
        <taxon>Bacillales</taxon>
        <taxon>Bacillaceae</taxon>
        <taxon>Peribacillus</taxon>
    </lineage>
</organism>
<comment type="caution">
    <text evidence="4">The sequence shown here is derived from an EMBL/GenBank/DDBJ whole genome shotgun (WGS) entry which is preliminary data.</text>
</comment>
<dbReference type="InterPro" id="IPR045061">
    <property type="entry name" value="FtsZ/CetZ"/>
</dbReference>
<evidence type="ECO:0000256" key="3">
    <source>
        <dbReference type="SAM" id="MobiDB-lite"/>
    </source>
</evidence>
<evidence type="ECO:0000313" key="4">
    <source>
        <dbReference type="EMBL" id="MBA9028320.1"/>
    </source>
</evidence>
<dbReference type="SUPFAM" id="SSF52490">
    <property type="entry name" value="Tubulin nucleotide-binding domain-like"/>
    <property type="match status" value="1"/>
</dbReference>
<proteinExistence type="predicted"/>
<dbReference type="InterPro" id="IPR036525">
    <property type="entry name" value="Tubulin/FtsZ_GTPase_sf"/>
</dbReference>
<name>A0ABR6CUN8_9BACI</name>
<dbReference type="PANTHER" id="PTHR30314:SF3">
    <property type="entry name" value="MITOCHONDRIAL DIVISION PROTEIN FSZA"/>
    <property type="match status" value="1"/>
</dbReference>
<feature type="region of interest" description="Disordered" evidence="3">
    <location>
        <begin position="39"/>
        <end position="63"/>
    </location>
</feature>
<dbReference type="PANTHER" id="PTHR30314">
    <property type="entry name" value="CELL DIVISION PROTEIN FTSZ-RELATED"/>
    <property type="match status" value="1"/>
</dbReference>
<evidence type="ECO:0000256" key="2">
    <source>
        <dbReference type="ARBA" id="ARBA00023134"/>
    </source>
</evidence>
<accession>A0ABR6CUN8</accession>
<dbReference type="EMBL" id="JACJHX010000013">
    <property type="protein sequence ID" value="MBA9028320.1"/>
    <property type="molecule type" value="Genomic_DNA"/>
</dbReference>
<dbReference type="Proteomes" id="UP000626697">
    <property type="component" value="Unassembled WGS sequence"/>
</dbReference>
<gene>
    <name evidence="4" type="ORF">HNP81_003640</name>
</gene>
<keyword evidence="1" id="KW-0547">Nucleotide-binding</keyword>